<proteinExistence type="predicted"/>
<dbReference type="Proteomes" id="UP000824001">
    <property type="component" value="Unassembled WGS sequence"/>
</dbReference>
<feature type="domain" description="YhaN AAA" evidence="2">
    <location>
        <begin position="3"/>
        <end position="54"/>
    </location>
</feature>
<protein>
    <submittedName>
        <fullName evidence="3">AAA family ATPase</fullName>
    </submittedName>
</protein>
<dbReference type="Pfam" id="PF13514">
    <property type="entry name" value="AAA_27"/>
    <property type="match status" value="1"/>
</dbReference>
<reference evidence="3" key="2">
    <citation type="journal article" date="2021" name="PeerJ">
        <title>Extensive microbial diversity within the chicken gut microbiome revealed by metagenomics and culture.</title>
        <authorList>
            <person name="Gilroy R."/>
            <person name="Ravi A."/>
            <person name="Getino M."/>
            <person name="Pursley I."/>
            <person name="Horton D.L."/>
            <person name="Alikhan N.F."/>
            <person name="Baker D."/>
            <person name="Gharbi K."/>
            <person name="Hall N."/>
            <person name="Watson M."/>
            <person name="Adriaenssens E.M."/>
            <person name="Foster-Nyarko E."/>
            <person name="Jarju S."/>
            <person name="Secka A."/>
            <person name="Antonio M."/>
            <person name="Oren A."/>
            <person name="Chaudhuri R.R."/>
            <person name="La Ragione R."/>
            <person name="Hildebrand F."/>
            <person name="Pallen M.J."/>
        </authorList>
    </citation>
    <scope>NUCLEOTIDE SEQUENCE</scope>
    <source>
        <strain evidence="3">ChiHjej10B9-9673</strain>
    </source>
</reference>
<dbReference type="InterPro" id="IPR038734">
    <property type="entry name" value="YhaN_AAA"/>
</dbReference>
<dbReference type="SUPFAM" id="SSF52540">
    <property type="entry name" value="P-loop containing nucleoside triphosphate hydrolases"/>
    <property type="match status" value="1"/>
</dbReference>
<comment type="caution">
    <text evidence="3">The sequence shown here is derived from an EMBL/GenBank/DDBJ whole genome shotgun (WGS) entry which is preliminary data.</text>
</comment>
<dbReference type="InterPro" id="IPR027417">
    <property type="entry name" value="P-loop_NTPase"/>
</dbReference>
<evidence type="ECO:0000313" key="3">
    <source>
        <dbReference type="EMBL" id="HIS66163.1"/>
    </source>
</evidence>
<dbReference type="Gene3D" id="3.40.50.300">
    <property type="entry name" value="P-loop containing nucleotide triphosphate hydrolases"/>
    <property type="match status" value="2"/>
</dbReference>
<gene>
    <name evidence="3" type="ORF">IAC18_01240</name>
</gene>
<dbReference type="AlphaFoldDB" id="A0A9D1FC41"/>
<dbReference type="EMBL" id="DVJK01000036">
    <property type="protein sequence ID" value="HIS66163.1"/>
    <property type="molecule type" value="Genomic_DNA"/>
</dbReference>
<evidence type="ECO:0000256" key="1">
    <source>
        <dbReference type="SAM" id="Coils"/>
    </source>
</evidence>
<sequence length="627" mass="67404">MVIHKLTARFGCLEGDTLELHEGLNVINAPNESGKSTWCAFIRAMLYGIDSAERAKKGSLPDKTRFAPWTGSPMSGTMEISHGGREITLARSTKAANAPMRVFSATYAGSADAVPGLDGSNVGEYLTGASREVFCSSAFIGQGAAAVTGSAELERRIAGVVSSGEEEVSAGEAAERLRAWLRKRRWNKRGAIPELEREIARGEDALRRVQDTVAERERSRAELESCSKSAAELAERLQAAREGERSAARESFNRSGERVNELELEYSKAVKEAAAREAEARGGVFDGMDAAGAAQLAERECERAGKLKSAGEVRPSPLWTGVCAALAVLFAVLAIAVSPFELIGTAVFAALAAWQYGKYSGAKKAASAAIEEYKKLLSGYGVASPDELRELAAGYARRRAAADEAAAALERARRELEAARSARRADEGRLTGAQESDALRRLEWELASMNARRESLTARTAELSGAIGALGDPVAVGSGIRERQERLEELTRQYDAIELAVNTLERAGAELQSRFSPALGRRAAELFSRLTGGRYDELAVSRDFSVLVKRAGDTVARGSLYLSAGAADLMYLAVRLAIAELVLPGDEPCPIILDDALAYLDPARRERVLALLEEIGEKRQVILFTCS</sequence>
<organism evidence="3 4">
    <name type="scientific">Candidatus Scatomorpha merdipullorum</name>
    <dbReference type="NCBI Taxonomy" id="2840927"/>
    <lineage>
        <taxon>Bacteria</taxon>
        <taxon>Bacillati</taxon>
        <taxon>Bacillota</taxon>
        <taxon>Clostridia</taxon>
        <taxon>Eubacteriales</taxon>
        <taxon>Candidatus Scatomorpha</taxon>
    </lineage>
</organism>
<evidence type="ECO:0000313" key="4">
    <source>
        <dbReference type="Proteomes" id="UP000824001"/>
    </source>
</evidence>
<accession>A0A9D1FC41</accession>
<dbReference type="PANTHER" id="PTHR41259">
    <property type="entry name" value="DOUBLE-STRAND BREAK REPAIR RAD50 ATPASE, PUTATIVE-RELATED"/>
    <property type="match status" value="1"/>
</dbReference>
<feature type="coiled-coil region" evidence="1">
    <location>
        <begin position="395"/>
        <end position="507"/>
    </location>
</feature>
<name>A0A9D1FC41_9FIRM</name>
<reference evidence="3" key="1">
    <citation type="submission" date="2020-10" db="EMBL/GenBank/DDBJ databases">
        <authorList>
            <person name="Gilroy R."/>
        </authorList>
    </citation>
    <scope>NUCLEOTIDE SEQUENCE</scope>
    <source>
        <strain evidence="3">ChiHjej10B9-9673</strain>
    </source>
</reference>
<evidence type="ECO:0000259" key="2">
    <source>
        <dbReference type="Pfam" id="PF13514"/>
    </source>
</evidence>
<keyword evidence="1" id="KW-0175">Coiled coil</keyword>
<dbReference type="PANTHER" id="PTHR41259:SF1">
    <property type="entry name" value="DOUBLE-STRAND BREAK REPAIR RAD50 ATPASE, PUTATIVE-RELATED"/>
    <property type="match status" value="1"/>
</dbReference>